<dbReference type="RefSeq" id="WP_182340860.1">
    <property type="nucleotide sequence ID" value="NZ_CP104377.1"/>
</dbReference>
<evidence type="ECO:0008006" key="3">
    <source>
        <dbReference type="Google" id="ProtNLM"/>
    </source>
</evidence>
<gene>
    <name evidence="1" type="ORF">N4T19_03055</name>
</gene>
<organism evidence="1 2">
    <name type="scientific">Comamonas squillarum</name>
    <dbReference type="NCBI Taxonomy" id="2977320"/>
    <lineage>
        <taxon>Bacteria</taxon>
        <taxon>Pseudomonadati</taxon>
        <taxon>Pseudomonadota</taxon>
        <taxon>Betaproteobacteria</taxon>
        <taxon>Burkholderiales</taxon>
        <taxon>Comamonadaceae</taxon>
        <taxon>Comamonas</taxon>
    </lineage>
</organism>
<sequence>MKETGLMFKAPLVRAILSGQKTQTRRIAKDVRHPDLGNWYTPGALALEGEPPHVIHRACPLGQPGDRIYVRETFLQGYDYDPVADRLKQYDEDGNELPKKTWFRATDNHISWTDEDGWETNTPWKPAIHMPKALARIWLEITGVRVERLQAISEEDAEAEGVGFLRSVPDADETLTAKQLFECLWDSTGGDWAANPWVWVIDFKRIDQPAPKEAP</sequence>
<keyword evidence="2" id="KW-1185">Reference proteome</keyword>
<accession>A0ABY6A0P9</accession>
<dbReference type="Proteomes" id="UP001058290">
    <property type="component" value="Chromosome"/>
</dbReference>
<reference evidence="1" key="1">
    <citation type="submission" date="2022-09" db="EMBL/GenBank/DDBJ databases">
        <title>Bacterial diversity in gut of crayfish and pufferfish.</title>
        <authorList>
            <person name="Huang Y."/>
        </authorList>
    </citation>
    <scope>NUCLEOTIDE SEQUENCE</scope>
    <source>
        <strain evidence="1">PR12</strain>
    </source>
</reference>
<dbReference type="EMBL" id="CP104377">
    <property type="protein sequence ID" value="UXC19119.1"/>
    <property type="molecule type" value="Genomic_DNA"/>
</dbReference>
<protein>
    <recommendedName>
        <fullName evidence="3">ASCH domain-containing protein</fullName>
    </recommendedName>
</protein>
<proteinExistence type="predicted"/>
<evidence type="ECO:0000313" key="2">
    <source>
        <dbReference type="Proteomes" id="UP001058290"/>
    </source>
</evidence>
<evidence type="ECO:0000313" key="1">
    <source>
        <dbReference type="EMBL" id="UXC19119.1"/>
    </source>
</evidence>
<name>A0ABY6A0P9_9BURK</name>